<sequence>MTDPTTTKTSDETTAALILGAAVWEGGPSPTLWRRTLQGAALWHMGEVSHLVPCGGLGRHPPSEGEAMRRLLVEAGVPDEAIHPETASRDTLENIRLALPILARLGTDRVVVVTDAPHLPRALLVARRHGLEARGSAPQGGARRAAQLRLALREIPAYAAYLWRLRSLTRR</sequence>
<organism evidence="2 3">
    <name type="scientific">Limimaricola cinnabarinus LL-001</name>
    <dbReference type="NCBI Taxonomy" id="1337093"/>
    <lineage>
        <taxon>Bacteria</taxon>
        <taxon>Pseudomonadati</taxon>
        <taxon>Pseudomonadota</taxon>
        <taxon>Alphaproteobacteria</taxon>
        <taxon>Rhodobacterales</taxon>
        <taxon>Paracoccaceae</taxon>
        <taxon>Limimaricola</taxon>
    </lineage>
</organism>
<dbReference type="InterPro" id="IPR051599">
    <property type="entry name" value="Cell_Envelope_Assoc"/>
</dbReference>
<dbReference type="GO" id="GO:0005886">
    <property type="term" value="C:plasma membrane"/>
    <property type="evidence" value="ECO:0007669"/>
    <property type="project" value="TreeGrafter"/>
</dbReference>
<reference evidence="2" key="1">
    <citation type="journal article" date="2013" name="Genome Announc.">
        <title>Draft Genome Sequence of Loktanella cinnabarina LL-001T, Isolated from Deep-Sea Floor Sediment.</title>
        <authorList>
            <person name="Nishi S."/>
            <person name="Tsubouchi T."/>
            <person name="Takaki Y."/>
            <person name="Koyanagi R."/>
            <person name="Satoh N."/>
            <person name="Maruyama T."/>
            <person name="Hatada Y."/>
        </authorList>
    </citation>
    <scope>NUCLEOTIDE SEQUENCE [LARGE SCALE GENOMIC DNA]</scope>
    <source>
        <strain evidence="2">LL-001</strain>
    </source>
</reference>
<dbReference type="PANTHER" id="PTHR30336:SF20">
    <property type="entry name" value="DUF218 DOMAIN-CONTAINING PROTEIN"/>
    <property type="match status" value="1"/>
</dbReference>
<dbReference type="eggNOG" id="COG1434">
    <property type="taxonomic scope" value="Bacteria"/>
</dbReference>
<dbReference type="STRING" id="1337093.MBELCI_1720"/>
<keyword evidence="3" id="KW-1185">Reference proteome</keyword>
<dbReference type="InterPro" id="IPR014729">
    <property type="entry name" value="Rossmann-like_a/b/a_fold"/>
</dbReference>
<dbReference type="RefSeq" id="WP_021693772.1">
    <property type="nucleotide sequence ID" value="NZ_BATB01000018.1"/>
</dbReference>
<dbReference type="AlphaFoldDB" id="U3ALP0"/>
<comment type="caution">
    <text evidence="2">The sequence shown here is derived from an EMBL/GenBank/DDBJ whole genome shotgun (WGS) entry which is preliminary data.</text>
</comment>
<evidence type="ECO:0000259" key="1">
    <source>
        <dbReference type="Pfam" id="PF02698"/>
    </source>
</evidence>
<dbReference type="PANTHER" id="PTHR30336">
    <property type="entry name" value="INNER MEMBRANE PROTEIN, PROBABLE PERMEASE"/>
    <property type="match status" value="1"/>
</dbReference>
<evidence type="ECO:0000313" key="3">
    <source>
        <dbReference type="Proteomes" id="UP000016566"/>
    </source>
</evidence>
<proteinExistence type="predicted"/>
<dbReference type="Proteomes" id="UP000016566">
    <property type="component" value="Unassembled WGS sequence"/>
</dbReference>
<dbReference type="Pfam" id="PF02698">
    <property type="entry name" value="DUF218"/>
    <property type="match status" value="1"/>
</dbReference>
<name>U3ALP0_9RHOB</name>
<dbReference type="InterPro" id="IPR003848">
    <property type="entry name" value="DUF218"/>
</dbReference>
<feature type="domain" description="DUF218" evidence="1">
    <location>
        <begin position="15"/>
        <end position="154"/>
    </location>
</feature>
<evidence type="ECO:0000313" key="2">
    <source>
        <dbReference type="EMBL" id="GAD55668.1"/>
    </source>
</evidence>
<dbReference type="EMBL" id="BATB01000018">
    <property type="protein sequence ID" value="GAD55668.1"/>
    <property type="molecule type" value="Genomic_DNA"/>
</dbReference>
<dbReference type="CDD" id="cd06259">
    <property type="entry name" value="YdcF-like"/>
    <property type="match status" value="1"/>
</dbReference>
<accession>U3ALP0</accession>
<protein>
    <recommendedName>
        <fullName evidence="1">DUF218 domain-containing protein</fullName>
    </recommendedName>
</protein>
<gene>
    <name evidence="2" type="ORF">MBELCI_1720</name>
</gene>
<dbReference type="Gene3D" id="3.40.50.620">
    <property type="entry name" value="HUPs"/>
    <property type="match status" value="1"/>
</dbReference>
<dbReference type="OrthoDB" id="9809813at2"/>